<proteinExistence type="predicted"/>
<comment type="caution">
    <text evidence="1">The sequence shown here is derived from an EMBL/GenBank/DDBJ whole genome shotgun (WGS) entry which is preliminary data.</text>
</comment>
<dbReference type="EMBL" id="JARBHB010000003">
    <property type="protein sequence ID" value="KAJ8889983.1"/>
    <property type="molecule type" value="Genomic_DNA"/>
</dbReference>
<keyword evidence="2" id="KW-1185">Reference proteome</keyword>
<evidence type="ECO:0000313" key="1">
    <source>
        <dbReference type="EMBL" id="KAJ8889983.1"/>
    </source>
</evidence>
<reference evidence="1 2" key="1">
    <citation type="submission" date="2023-02" db="EMBL/GenBank/DDBJ databases">
        <title>LHISI_Scaffold_Assembly.</title>
        <authorList>
            <person name="Stuart O.P."/>
            <person name="Cleave R."/>
            <person name="Magrath M.J.L."/>
            <person name="Mikheyev A.S."/>
        </authorList>
    </citation>
    <scope>NUCLEOTIDE SEQUENCE [LARGE SCALE GENOMIC DNA]</scope>
    <source>
        <strain evidence="1">Daus_M_001</strain>
        <tissue evidence="1">Leg muscle</tissue>
    </source>
</reference>
<evidence type="ECO:0000313" key="2">
    <source>
        <dbReference type="Proteomes" id="UP001159363"/>
    </source>
</evidence>
<dbReference type="PANTHER" id="PTHR45749:SF21">
    <property type="entry name" value="DUF4371 DOMAIN-CONTAINING PROTEIN"/>
    <property type="match status" value="1"/>
</dbReference>
<organism evidence="1 2">
    <name type="scientific">Dryococelus australis</name>
    <dbReference type="NCBI Taxonomy" id="614101"/>
    <lineage>
        <taxon>Eukaryota</taxon>
        <taxon>Metazoa</taxon>
        <taxon>Ecdysozoa</taxon>
        <taxon>Arthropoda</taxon>
        <taxon>Hexapoda</taxon>
        <taxon>Insecta</taxon>
        <taxon>Pterygota</taxon>
        <taxon>Neoptera</taxon>
        <taxon>Polyneoptera</taxon>
        <taxon>Phasmatodea</taxon>
        <taxon>Verophasmatodea</taxon>
        <taxon>Anareolatae</taxon>
        <taxon>Phasmatidae</taxon>
        <taxon>Eurycanthinae</taxon>
        <taxon>Dryococelus</taxon>
    </lineage>
</organism>
<sequence>MTCFRGHDSDSGNLFELFNLHYEDSLELKQWMVETKKLIWMNPPIFSIICDGTRDISGEQHLSVYFRWVDKDLCPHESFIGLYSVRKTGKHIASVLLDVMVRLHLPISNMNGKNI</sequence>
<gene>
    <name evidence="1" type="ORF">PR048_009488</name>
</gene>
<name>A0ABQ9I038_9NEOP</name>
<protein>
    <recommendedName>
        <fullName evidence="3">DUF4371 domain-containing protein</fullName>
    </recommendedName>
</protein>
<dbReference type="PANTHER" id="PTHR45749">
    <property type="match status" value="1"/>
</dbReference>
<evidence type="ECO:0008006" key="3">
    <source>
        <dbReference type="Google" id="ProtNLM"/>
    </source>
</evidence>
<dbReference type="Proteomes" id="UP001159363">
    <property type="component" value="Chromosome 3"/>
</dbReference>
<accession>A0ABQ9I038</accession>